<proteinExistence type="predicted"/>
<sequence length="190" mass="21634">MAADRPTIYFASQRDWEAWLEQNHEDSPGVWIKMAKKASGIASLNHKEALEEALCFGWIDGQARSLDEQYTLRMFTPRRPRSTWSKINVGHIERLTTEGRIRPAGQREVDAAKADGRWDAAYSSQATIEVPGDFARALESEPGALAFFDSLNKTARWPFLFRLTTIKKPETRARRIAQYVELLAEGKTLH</sequence>
<dbReference type="AlphaFoldDB" id="A0A0U0ZJ28"/>
<dbReference type="EMBL" id="CSWP01000003">
    <property type="protein sequence ID" value="CPV45032.1"/>
    <property type="molecule type" value="Genomic_DNA"/>
</dbReference>
<evidence type="ECO:0000313" key="2">
    <source>
        <dbReference type="Proteomes" id="UP000045782"/>
    </source>
</evidence>
<dbReference type="Proteomes" id="UP000045782">
    <property type="component" value="Unassembled WGS sequence"/>
</dbReference>
<protein>
    <submittedName>
        <fullName evidence="1">Uncharacterized protein conserved in bacteria</fullName>
    </submittedName>
</protein>
<dbReference type="Pfam" id="PF13376">
    <property type="entry name" value="OmdA"/>
    <property type="match status" value="1"/>
</dbReference>
<reference evidence="1 2" key="1">
    <citation type="submission" date="2015-03" db="EMBL/GenBank/DDBJ databases">
        <authorList>
            <person name="Murphy D."/>
        </authorList>
    </citation>
    <scope>NUCLEOTIDE SEQUENCE [LARGE SCALE GENOMIC DNA]</scope>
    <source>
        <strain evidence="1 2">PAP088</strain>
    </source>
</reference>
<evidence type="ECO:0000313" key="1">
    <source>
        <dbReference type="EMBL" id="CPV45032.1"/>
    </source>
</evidence>
<dbReference type="RefSeq" id="WP_005101978.1">
    <property type="nucleotide sequence ID" value="NZ_CP014957.1"/>
</dbReference>
<organism evidence="1 2">
    <name type="scientific">Mycobacteroides abscessus</name>
    <dbReference type="NCBI Taxonomy" id="36809"/>
    <lineage>
        <taxon>Bacteria</taxon>
        <taxon>Bacillati</taxon>
        <taxon>Actinomycetota</taxon>
        <taxon>Actinomycetes</taxon>
        <taxon>Mycobacteriales</taxon>
        <taxon>Mycobacteriaceae</taxon>
        <taxon>Mycobacteroides</taxon>
    </lineage>
</organism>
<name>A0A0U0ZJ28_9MYCO</name>
<gene>
    <name evidence="1" type="ORF">ERS075579_01596</name>
</gene>
<accession>A0A0U0ZJ28</accession>